<sequence>MPEKDRDEESFEELFKKEEGGLSSGDFKDAGGFAIEVPRPVLNRQAMNAELSDQCWRRPSYGENKMRSDLGKKRQAKLDLHGDCLERAFERVDEFLAGCLARGCTLVEIVHGKGKRILGPHVRAWLAKCDHVLFYSEVKGNTGSVLVRLRRFDKNK</sequence>
<feature type="region of interest" description="Disordered" evidence="1">
    <location>
        <begin position="1"/>
        <end position="26"/>
    </location>
</feature>
<dbReference type="PANTHER" id="PTHR35562">
    <property type="entry name" value="DNA ENDONUCLEASE SMRA-RELATED"/>
    <property type="match status" value="1"/>
</dbReference>
<dbReference type="Pfam" id="PF01713">
    <property type="entry name" value="Smr"/>
    <property type="match status" value="1"/>
</dbReference>
<feature type="compositionally biased region" description="Basic and acidic residues" evidence="1">
    <location>
        <begin position="1"/>
        <end position="20"/>
    </location>
</feature>
<dbReference type="Gene3D" id="3.30.1370.110">
    <property type="match status" value="1"/>
</dbReference>
<dbReference type="InterPro" id="IPR002625">
    <property type="entry name" value="Smr_dom"/>
</dbReference>
<proteinExistence type="predicted"/>
<evidence type="ECO:0000313" key="4">
    <source>
        <dbReference type="Proteomes" id="UP000604381"/>
    </source>
</evidence>
<reference evidence="3" key="1">
    <citation type="submission" date="2020-10" db="EMBL/GenBank/DDBJ databases">
        <title>An improved Amphimedon queenslandica hologenome assembly reveals how three proteobacterial symbionts can extend the metabolic phenotypic of their marine sponge host.</title>
        <authorList>
            <person name="Degnan B."/>
            <person name="Degnan S."/>
            <person name="Xiang X."/>
        </authorList>
    </citation>
    <scope>NUCLEOTIDE SEQUENCE</scope>
    <source>
        <strain evidence="3">AqS2</strain>
    </source>
</reference>
<dbReference type="PROSITE" id="PS50828">
    <property type="entry name" value="SMR"/>
    <property type="match status" value="1"/>
</dbReference>
<name>A0A930UGD8_9GAMM</name>
<dbReference type="SUPFAM" id="SSF160443">
    <property type="entry name" value="SMR domain-like"/>
    <property type="match status" value="1"/>
</dbReference>
<accession>A0A930UGD8</accession>
<dbReference type="PANTHER" id="PTHR35562:SF2">
    <property type="entry name" value="DNA ENDONUCLEASE SMRA-RELATED"/>
    <property type="match status" value="1"/>
</dbReference>
<dbReference type="EMBL" id="JADHEI010000028">
    <property type="protein sequence ID" value="MBF2734749.1"/>
    <property type="molecule type" value="Genomic_DNA"/>
</dbReference>
<dbReference type="Proteomes" id="UP000604381">
    <property type="component" value="Unassembled WGS sequence"/>
</dbReference>
<keyword evidence="4" id="KW-1185">Reference proteome</keyword>
<comment type="caution">
    <text evidence="3">The sequence shown here is derived from an EMBL/GenBank/DDBJ whole genome shotgun (WGS) entry which is preliminary data.</text>
</comment>
<evidence type="ECO:0000259" key="2">
    <source>
        <dbReference type="PROSITE" id="PS50828"/>
    </source>
</evidence>
<organism evidence="3 4">
    <name type="scientific">Candidatus Amphirhobacter heronislandensis</name>
    <dbReference type="NCBI Taxonomy" id="1732024"/>
    <lineage>
        <taxon>Bacteria</taxon>
        <taxon>Pseudomonadati</taxon>
        <taxon>Pseudomonadota</taxon>
        <taxon>Gammaproteobacteria</taxon>
        <taxon>Candidatus Tethybacterales</taxon>
        <taxon>Candidatus Tethybacteraceae</taxon>
        <taxon>Candidatus Amphirhobacter</taxon>
    </lineage>
</organism>
<evidence type="ECO:0000256" key="1">
    <source>
        <dbReference type="SAM" id="MobiDB-lite"/>
    </source>
</evidence>
<gene>
    <name evidence="3" type="ORF">ISN26_01435</name>
</gene>
<protein>
    <submittedName>
        <fullName evidence="3">Smr/MutS family protein</fullName>
    </submittedName>
</protein>
<evidence type="ECO:0000313" key="3">
    <source>
        <dbReference type="EMBL" id="MBF2734749.1"/>
    </source>
</evidence>
<dbReference type="AlphaFoldDB" id="A0A930UGD8"/>
<feature type="domain" description="Smr" evidence="2">
    <location>
        <begin position="78"/>
        <end position="150"/>
    </location>
</feature>
<dbReference type="SMART" id="SM00463">
    <property type="entry name" value="SMR"/>
    <property type="match status" value="1"/>
</dbReference>
<dbReference type="InterPro" id="IPR036063">
    <property type="entry name" value="Smr_dom_sf"/>
</dbReference>